<dbReference type="GO" id="GO:0046872">
    <property type="term" value="F:metal ion binding"/>
    <property type="evidence" value="ECO:0007669"/>
    <property type="project" value="UniProtKB-KW"/>
</dbReference>
<comment type="catalytic activity">
    <reaction evidence="10">
        <text>(R)-2-hydroxyglutarate + A = 2-oxoglutarate + AH2</text>
        <dbReference type="Rhea" id="RHEA:38295"/>
        <dbReference type="ChEBI" id="CHEBI:13193"/>
        <dbReference type="ChEBI" id="CHEBI:15801"/>
        <dbReference type="ChEBI" id="CHEBI:16810"/>
        <dbReference type="ChEBI" id="CHEBI:17499"/>
        <dbReference type="EC" id="1.1.99.39"/>
    </reaction>
    <physiologicalReaction direction="left-to-right" evidence="10">
        <dbReference type="Rhea" id="RHEA:38296"/>
    </physiologicalReaction>
</comment>
<dbReference type="InterPro" id="IPR017900">
    <property type="entry name" value="4Fe4S_Fe_S_CS"/>
</dbReference>
<reference evidence="15 16" key="1">
    <citation type="submission" date="2019-11" db="EMBL/GenBank/DDBJ databases">
        <authorList>
            <person name="Zhang X.Y."/>
        </authorList>
    </citation>
    <scope>NUCLEOTIDE SEQUENCE [LARGE SCALE GENOMIC DNA]</scope>
    <source>
        <strain evidence="15 16">C176</strain>
    </source>
</reference>
<evidence type="ECO:0000256" key="12">
    <source>
        <dbReference type="ARBA" id="ARBA00067680"/>
    </source>
</evidence>
<comment type="cofactor">
    <cofactor evidence="1">
        <name>FAD</name>
        <dbReference type="ChEBI" id="CHEBI:57692"/>
    </cofactor>
</comment>
<comment type="similarity">
    <text evidence="11">In the N-terminal section; belongs to the FAD-binding oxidoreductase/transferase type 4 family.</text>
</comment>
<dbReference type="GO" id="GO:0051539">
    <property type="term" value="F:4 iron, 4 sulfur cluster binding"/>
    <property type="evidence" value="ECO:0007669"/>
    <property type="project" value="UniProtKB-KW"/>
</dbReference>
<evidence type="ECO:0000256" key="10">
    <source>
        <dbReference type="ARBA" id="ARBA00051291"/>
    </source>
</evidence>
<evidence type="ECO:0000259" key="14">
    <source>
        <dbReference type="PROSITE" id="PS51387"/>
    </source>
</evidence>
<dbReference type="GO" id="GO:0004458">
    <property type="term" value="F:D-lactate dehydrogenase (cytochrome) activity"/>
    <property type="evidence" value="ECO:0007669"/>
    <property type="project" value="TreeGrafter"/>
</dbReference>
<dbReference type="GO" id="GO:0008720">
    <property type="term" value="F:D-lactate dehydrogenase (NAD+) activity"/>
    <property type="evidence" value="ECO:0007669"/>
    <property type="project" value="TreeGrafter"/>
</dbReference>
<dbReference type="EC" id="1.1.99.39" evidence="9"/>
<name>A0A6N7QS44_9GAMM</name>
<dbReference type="AlphaFoldDB" id="A0A6N7QS44"/>
<dbReference type="SUPFAM" id="SSF55103">
    <property type="entry name" value="FAD-linked oxidases, C-terminal domain"/>
    <property type="match status" value="1"/>
</dbReference>
<dbReference type="RefSeq" id="WP_153719289.1">
    <property type="nucleotide sequence ID" value="NZ_WJPP01000003.1"/>
</dbReference>
<keyword evidence="2" id="KW-0004">4Fe-4S</keyword>
<evidence type="ECO:0000256" key="6">
    <source>
        <dbReference type="ARBA" id="ARBA00023002"/>
    </source>
</evidence>
<evidence type="ECO:0000256" key="3">
    <source>
        <dbReference type="ARBA" id="ARBA00022630"/>
    </source>
</evidence>
<dbReference type="Gene3D" id="3.30.465.10">
    <property type="match status" value="1"/>
</dbReference>
<evidence type="ECO:0000259" key="13">
    <source>
        <dbReference type="PROSITE" id="PS51379"/>
    </source>
</evidence>
<evidence type="ECO:0000256" key="9">
    <source>
        <dbReference type="ARBA" id="ARBA00039003"/>
    </source>
</evidence>
<keyword evidence="7" id="KW-0408">Iron</keyword>
<dbReference type="Proteomes" id="UP000433788">
    <property type="component" value="Unassembled WGS sequence"/>
</dbReference>
<evidence type="ECO:0000256" key="11">
    <source>
        <dbReference type="ARBA" id="ARBA00060924"/>
    </source>
</evidence>
<dbReference type="InterPro" id="IPR004113">
    <property type="entry name" value="FAD-bd_oxidored_4_C"/>
</dbReference>
<dbReference type="Pfam" id="PF02913">
    <property type="entry name" value="FAD-oxidase_C"/>
    <property type="match status" value="1"/>
</dbReference>
<keyword evidence="16" id="KW-1185">Reference proteome</keyword>
<keyword evidence="4" id="KW-0479">Metal-binding</keyword>
<dbReference type="PANTHER" id="PTHR11748:SF119">
    <property type="entry name" value="D-2-HYDROXYGLUTARATE DEHYDROGENASE"/>
    <property type="match status" value="1"/>
</dbReference>
<dbReference type="InterPro" id="IPR009051">
    <property type="entry name" value="Helical_ferredxn"/>
</dbReference>
<dbReference type="Gene3D" id="3.30.70.2740">
    <property type="match status" value="1"/>
</dbReference>
<evidence type="ECO:0000256" key="1">
    <source>
        <dbReference type="ARBA" id="ARBA00001974"/>
    </source>
</evidence>
<dbReference type="Pfam" id="PF13183">
    <property type="entry name" value="Fer4_8"/>
    <property type="match status" value="1"/>
</dbReference>
<dbReference type="InterPro" id="IPR016167">
    <property type="entry name" value="FAD-bd_PCMH_sub1"/>
</dbReference>
<dbReference type="EMBL" id="WJPP01000003">
    <property type="protein sequence ID" value="MRH78223.1"/>
    <property type="molecule type" value="Genomic_DNA"/>
</dbReference>
<sequence>MGSFPVINQSSAKAFVNALRQHGFEGHIGDDPASRLLAATDNSVYQQLPALVLFPASKADIHRLLAAANEASLQEVRFAPRGGGTGTNGQSLTDQVVIDTSRHTNKILAVDVATKTVDVEPGVVLGQLNHALAEHGLFFPPSTSTASRVTIGGMIGTDACGKGSRVYGRTGDYIESLQLHLADGREITCRQFSAAELASSTTDASVEFARAVQALLHPHRKAIADGFPDLHRSLTGYNLRDALMPDGGVDLTRLVAGAEGTLGIVSRIRLRLKPLPSHKAVVVVRYADFDQALRDAQWLVESAPAAVETLDDRIQTVARQDPLWPAVEAAMQGDGADARVMCNFVELVANSGDELESQLGALVARLDERGSSYYVARGRDEMAALWNIRSRSVGMLGRTEGVQKPVAFVEDTAVPPAVLADYIAEFRQLLEQHGVDYAMFGHVDVGCLHVRPALDMTDAADRARIRVISDAVVGLVKRYRGLLWGEHGKGFRGEYTREFFGDALYQVLAEVKALFDPNNRMNPGKIVAPSTRPEPLLAIDAVPFRGQFDQQISLATRQGWGSAMACNGNGVCFDWDAANVLCPSYKVTGDRVQSPKGRATLLREWLRQLAEQGQTPEHIKRRFFRRARKQDPTDFSHQVHQAMSGCLGCKACATQCPVHVNIPDVRSRFLDVYHRIYRRHLRDYLIANAEGLAPLLATFSPLLAPIMSARPIKSLLSRIGVVDAPLPRQDHGIRQAKLAGYHVARSWSQANQYLTAVANPVAVLPDAFTGFHEQDTLPAVCAVIAATGATPVVLPFQASGKALHAHGMLSAQRRVSRRLLQRLSGVTKITGTGIVIIEPSVGLFLRDDCQGLLPDSHPCLSLFSEWLYEHRALLKERVKEPIKDSHPKSPTNYALFMHCTEQTADASAENAWREIFEQLGQALSLHSAGCCGMAGAYGHQSEHLANSKALYESSWSQHLQGQASVLATGYSCRTQVKRFSAKSAVHPAVALARCLGG</sequence>
<dbReference type="Gene3D" id="3.30.43.10">
    <property type="entry name" value="Uridine Diphospho-n-acetylenolpyruvylglucosamine Reductase, domain 2"/>
    <property type="match status" value="1"/>
</dbReference>
<dbReference type="PROSITE" id="PS00198">
    <property type="entry name" value="4FE4S_FER_1"/>
    <property type="match status" value="1"/>
</dbReference>
<organism evidence="15 16">
    <name type="scientific">Spiribacter salilacus</name>
    <dbReference type="NCBI Taxonomy" id="2664894"/>
    <lineage>
        <taxon>Bacteria</taxon>
        <taxon>Pseudomonadati</taxon>
        <taxon>Pseudomonadota</taxon>
        <taxon>Gammaproteobacteria</taxon>
        <taxon>Chromatiales</taxon>
        <taxon>Ectothiorhodospiraceae</taxon>
        <taxon>Spiribacter</taxon>
    </lineage>
</organism>
<proteinExistence type="inferred from homology"/>
<dbReference type="GO" id="GO:1903457">
    <property type="term" value="P:lactate catabolic process"/>
    <property type="evidence" value="ECO:0007669"/>
    <property type="project" value="TreeGrafter"/>
</dbReference>
<dbReference type="InterPro" id="IPR017896">
    <property type="entry name" value="4Fe4S_Fe-S-bd"/>
</dbReference>
<feature type="domain" description="FAD-binding PCMH-type" evidence="14">
    <location>
        <begin position="45"/>
        <end position="275"/>
    </location>
</feature>
<evidence type="ECO:0000256" key="7">
    <source>
        <dbReference type="ARBA" id="ARBA00023004"/>
    </source>
</evidence>
<dbReference type="GO" id="GO:0051990">
    <property type="term" value="F:(R)-2-hydroxyglutarate dehydrogenase activity"/>
    <property type="evidence" value="ECO:0007669"/>
    <property type="project" value="UniProtKB-EC"/>
</dbReference>
<dbReference type="Pfam" id="PF01565">
    <property type="entry name" value="FAD_binding_4"/>
    <property type="match status" value="1"/>
</dbReference>
<dbReference type="GO" id="GO:0071949">
    <property type="term" value="F:FAD binding"/>
    <property type="evidence" value="ECO:0007669"/>
    <property type="project" value="InterPro"/>
</dbReference>
<protein>
    <recommendedName>
        <fullName evidence="12">D-2-hydroxyglutarate dehydrogenase</fullName>
        <ecNumber evidence="9">1.1.99.39</ecNumber>
    </recommendedName>
</protein>
<feature type="domain" description="4Fe-4S ferredoxin-type" evidence="13">
    <location>
        <begin position="635"/>
        <end position="668"/>
    </location>
</feature>
<dbReference type="Gene3D" id="1.10.45.10">
    <property type="entry name" value="Vanillyl-alcohol Oxidase, Chain A, domain 4"/>
    <property type="match status" value="1"/>
</dbReference>
<dbReference type="PROSITE" id="PS51387">
    <property type="entry name" value="FAD_PCMH"/>
    <property type="match status" value="1"/>
</dbReference>
<evidence type="ECO:0000256" key="5">
    <source>
        <dbReference type="ARBA" id="ARBA00022827"/>
    </source>
</evidence>
<dbReference type="PANTHER" id="PTHR11748">
    <property type="entry name" value="D-LACTATE DEHYDROGENASE"/>
    <property type="match status" value="1"/>
</dbReference>
<evidence type="ECO:0000256" key="4">
    <source>
        <dbReference type="ARBA" id="ARBA00022723"/>
    </source>
</evidence>
<dbReference type="SUPFAM" id="SSF56176">
    <property type="entry name" value="FAD-binding/transporter-associated domain-like"/>
    <property type="match status" value="1"/>
</dbReference>
<dbReference type="InterPro" id="IPR016169">
    <property type="entry name" value="FAD-bd_PCMH_sub2"/>
</dbReference>
<dbReference type="InterPro" id="IPR016171">
    <property type="entry name" value="Vanillyl_alc_oxidase_C-sub2"/>
</dbReference>
<evidence type="ECO:0000313" key="15">
    <source>
        <dbReference type="EMBL" id="MRH78223.1"/>
    </source>
</evidence>
<dbReference type="Gene3D" id="1.10.1060.10">
    <property type="entry name" value="Alpha-helical ferredoxin"/>
    <property type="match status" value="1"/>
</dbReference>
<dbReference type="InterPro" id="IPR016166">
    <property type="entry name" value="FAD-bd_PCMH"/>
</dbReference>
<accession>A0A6N7QS44</accession>
<evidence type="ECO:0000313" key="16">
    <source>
        <dbReference type="Proteomes" id="UP000433788"/>
    </source>
</evidence>
<keyword evidence="6" id="KW-0560">Oxidoreductase</keyword>
<dbReference type="InterPro" id="IPR016164">
    <property type="entry name" value="FAD-linked_Oxase-like_C"/>
</dbReference>
<dbReference type="InterPro" id="IPR036318">
    <property type="entry name" value="FAD-bd_PCMH-like_sf"/>
</dbReference>
<keyword evidence="3" id="KW-0285">Flavoprotein</keyword>
<gene>
    <name evidence="15" type="ORF">GH984_05845</name>
</gene>
<keyword evidence="5" id="KW-0274">FAD</keyword>
<evidence type="ECO:0000256" key="8">
    <source>
        <dbReference type="ARBA" id="ARBA00023014"/>
    </source>
</evidence>
<dbReference type="PROSITE" id="PS51379">
    <property type="entry name" value="4FE4S_FER_2"/>
    <property type="match status" value="1"/>
</dbReference>
<dbReference type="InterPro" id="IPR006094">
    <property type="entry name" value="Oxid_FAD_bind_N"/>
</dbReference>
<keyword evidence="8" id="KW-0411">Iron-sulfur</keyword>
<comment type="caution">
    <text evidence="15">The sequence shown here is derived from an EMBL/GenBank/DDBJ whole genome shotgun (WGS) entry which is preliminary data.</text>
</comment>
<evidence type="ECO:0000256" key="2">
    <source>
        <dbReference type="ARBA" id="ARBA00022485"/>
    </source>
</evidence>
<dbReference type="FunFam" id="3.30.70.2740:FF:000003">
    <property type="entry name" value="Oxidoreductase, FAD-binding, putative"/>
    <property type="match status" value="1"/>
</dbReference>
<dbReference type="SUPFAM" id="SSF46548">
    <property type="entry name" value="alpha-helical ferredoxin"/>
    <property type="match status" value="1"/>
</dbReference>